<evidence type="ECO:0000313" key="2">
    <source>
        <dbReference type="Proteomes" id="UP000799755"/>
    </source>
</evidence>
<name>A0ACB6QKG3_9PLEO</name>
<reference evidence="1" key="1">
    <citation type="journal article" date="2020" name="Stud. Mycol.">
        <title>101 Dothideomycetes genomes: a test case for predicting lifestyles and emergence of pathogens.</title>
        <authorList>
            <person name="Haridas S."/>
            <person name="Albert R."/>
            <person name="Binder M."/>
            <person name="Bloem J."/>
            <person name="Labutti K."/>
            <person name="Salamov A."/>
            <person name="Andreopoulos B."/>
            <person name="Baker S."/>
            <person name="Barry K."/>
            <person name="Bills G."/>
            <person name="Bluhm B."/>
            <person name="Cannon C."/>
            <person name="Castanera R."/>
            <person name="Culley D."/>
            <person name="Daum C."/>
            <person name="Ezra D."/>
            <person name="Gonzalez J."/>
            <person name="Henrissat B."/>
            <person name="Kuo A."/>
            <person name="Liang C."/>
            <person name="Lipzen A."/>
            <person name="Lutzoni F."/>
            <person name="Magnuson J."/>
            <person name="Mondo S."/>
            <person name="Nolan M."/>
            <person name="Ohm R."/>
            <person name="Pangilinan J."/>
            <person name="Park H.-J."/>
            <person name="Ramirez L."/>
            <person name="Alfaro M."/>
            <person name="Sun H."/>
            <person name="Tritt A."/>
            <person name="Yoshinaga Y."/>
            <person name="Zwiers L.-H."/>
            <person name="Turgeon B."/>
            <person name="Goodwin S."/>
            <person name="Spatafora J."/>
            <person name="Crous P."/>
            <person name="Grigoriev I."/>
        </authorList>
    </citation>
    <scope>NUCLEOTIDE SEQUENCE</scope>
    <source>
        <strain evidence="1">ATCC 200398</strain>
    </source>
</reference>
<gene>
    <name evidence="1" type="ORF">BDR25DRAFT_305520</name>
</gene>
<sequence length="234" mass="25952">MAPFATLHTSTNFLHARVAKTLAAANFNGLDLAVEPGFEYGVTNKTPSYLAKFPMGKIPALETPSGFYLAEATAMAYYVSESGPCSAQLLGRSVEDRALVQMWIAFADSELFFPSQTILAHVLGRKKYDPEAGDEKEAAFERSLKRLELHLAQEGKKWLVRDEEVSLADLSVASSLLWPLNWFMDPEYRKNYPKTMDWWERLMAVESVGKAFGAPVSMCEEKAKMDGSAPPTLG</sequence>
<comment type="caution">
    <text evidence="1">The sequence shown here is derived from an EMBL/GenBank/DDBJ whole genome shotgun (WGS) entry which is preliminary data.</text>
</comment>
<dbReference type="EMBL" id="MU003520">
    <property type="protein sequence ID" value="KAF2467454.1"/>
    <property type="molecule type" value="Genomic_DNA"/>
</dbReference>
<keyword evidence="2" id="KW-1185">Reference proteome</keyword>
<protein>
    <submittedName>
        <fullName evidence="1">Glutathione S-transferase</fullName>
    </submittedName>
</protein>
<proteinExistence type="predicted"/>
<evidence type="ECO:0000313" key="1">
    <source>
        <dbReference type="EMBL" id="KAF2467454.1"/>
    </source>
</evidence>
<dbReference type="Proteomes" id="UP000799755">
    <property type="component" value="Unassembled WGS sequence"/>
</dbReference>
<organism evidence="1 2">
    <name type="scientific">Lindgomyces ingoldianus</name>
    <dbReference type="NCBI Taxonomy" id="673940"/>
    <lineage>
        <taxon>Eukaryota</taxon>
        <taxon>Fungi</taxon>
        <taxon>Dikarya</taxon>
        <taxon>Ascomycota</taxon>
        <taxon>Pezizomycotina</taxon>
        <taxon>Dothideomycetes</taxon>
        <taxon>Pleosporomycetidae</taxon>
        <taxon>Pleosporales</taxon>
        <taxon>Lindgomycetaceae</taxon>
        <taxon>Lindgomyces</taxon>
    </lineage>
</organism>
<accession>A0ACB6QKG3</accession>